<dbReference type="Proteomes" id="UP001190700">
    <property type="component" value="Unassembled WGS sequence"/>
</dbReference>
<name>A0AAE0BFT8_9CHLO</name>
<feature type="compositionally biased region" description="Gly residues" evidence="1">
    <location>
        <begin position="32"/>
        <end position="51"/>
    </location>
</feature>
<proteinExistence type="predicted"/>
<keyword evidence="3" id="KW-1185">Reference proteome</keyword>
<reference evidence="2 3" key="1">
    <citation type="journal article" date="2015" name="Genome Biol. Evol.">
        <title>Comparative Genomics of a Bacterivorous Green Alga Reveals Evolutionary Causalities and Consequences of Phago-Mixotrophic Mode of Nutrition.</title>
        <authorList>
            <person name="Burns J.A."/>
            <person name="Paasch A."/>
            <person name="Narechania A."/>
            <person name="Kim E."/>
        </authorList>
    </citation>
    <scope>NUCLEOTIDE SEQUENCE [LARGE SCALE GENOMIC DNA]</scope>
    <source>
        <strain evidence="2 3">PLY_AMNH</strain>
    </source>
</reference>
<evidence type="ECO:0000256" key="1">
    <source>
        <dbReference type="SAM" id="MobiDB-lite"/>
    </source>
</evidence>
<comment type="caution">
    <text evidence="2">The sequence shown here is derived from an EMBL/GenBank/DDBJ whole genome shotgun (WGS) entry which is preliminary data.</text>
</comment>
<dbReference type="EMBL" id="LGRX02035432">
    <property type="protein sequence ID" value="KAK3234874.1"/>
    <property type="molecule type" value="Genomic_DNA"/>
</dbReference>
<dbReference type="AlphaFoldDB" id="A0AAE0BFT8"/>
<protein>
    <submittedName>
        <fullName evidence="2">Uncharacterized protein</fullName>
    </submittedName>
</protein>
<accession>A0AAE0BFT8</accession>
<evidence type="ECO:0000313" key="3">
    <source>
        <dbReference type="Proteomes" id="UP001190700"/>
    </source>
</evidence>
<organism evidence="2 3">
    <name type="scientific">Cymbomonas tetramitiformis</name>
    <dbReference type="NCBI Taxonomy" id="36881"/>
    <lineage>
        <taxon>Eukaryota</taxon>
        <taxon>Viridiplantae</taxon>
        <taxon>Chlorophyta</taxon>
        <taxon>Pyramimonadophyceae</taxon>
        <taxon>Pyramimonadales</taxon>
        <taxon>Pyramimonadaceae</taxon>
        <taxon>Cymbomonas</taxon>
    </lineage>
</organism>
<evidence type="ECO:0000313" key="2">
    <source>
        <dbReference type="EMBL" id="KAK3234874.1"/>
    </source>
</evidence>
<feature type="region of interest" description="Disordered" evidence="1">
    <location>
        <begin position="16"/>
        <end position="51"/>
    </location>
</feature>
<gene>
    <name evidence="2" type="ORF">CYMTET_54893</name>
</gene>
<sequence length="104" mass="10920">MLKKVPKAEDVNRACEDAIEETNYPTQSGQNRHGGGMQGCGDRNMGGLGKLPGQGLGTVAAWSVEVSVSASGPRQTASSQHLSILDILVEGDDLPTMRGPKCRV</sequence>